<reference evidence="9" key="1">
    <citation type="submission" date="2020-10" db="EMBL/GenBank/DDBJ databases">
        <authorList>
            <person name="Gilroy R."/>
        </authorList>
    </citation>
    <scope>NUCLEOTIDE SEQUENCE</scope>
    <source>
        <strain evidence="9">ChiBcec6-7307</strain>
    </source>
</reference>
<keyword evidence="4 8" id="KW-0812">Transmembrane</keyword>
<dbReference type="EMBL" id="DVOS01000040">
    <property type="protein sequence ID" value="HIV23210.1"/>
    <property type="molecule type" value="Genomic_DNA"/>
</dbReference>
<dbReference type="PANTHER" id="PTHR20855">
    <property type="entry name" value="ADIPOR/PROGESTIN RECEPTOR-RELATED"/>
    <property type="match status" value="1"/>
</dbReference>
<feature type="transmembrane region" description="Helical" evidence="8">
    <location>
        <begin position="46"/>
        <end position="65"/>
    </location>
</feature>
<accession>A0A9D1NZP3</accession>
<comment type="similarity">
    <text evidence="2">Belongs to the UPF0073 (Hly-III) family.</text>
</comment>
<dbReference type="AlphaFoldDB" id="A0A9D1NZP3"/>
<evidence type="ECO:0000256" key="6">
    <source>
        <dbReference type="ARBA" id="ARBA00023136"/>
    </source>
</evidence>
<dbReference type="InterPro" id="IPR004254">
    <property type="entry name" value="AdipoR/HlyIII-related"/>
</dbReference>
<feature type="transmembrane region" description="Helical" evidence="8">
    <location>
        <begin position="202"/>
        <end position="222"/>
    </location>
</feature>
<keyword evidence="5 8" id="KW-1133">Transmembrane helix</keyword>
<evidence type="ECO:0000256" key="7">
    <source>
        <dbReference type="PIRSR" id="PIRSR604254-1"/>
    </source>
</evidence>
<feature type="transmembrane region" description="Helical" evidence="8">
    <location>
        <begin position="86"/>
        <end position="105"/>
    </location>
</feature>
<evidence type="ECO:0000256" key="1">
    <source>
        <dbReference type="ARBA" id="ARBA00004651"/>
    </source>
</evidence>
<feature type="transmembrane region" description="Helical" evidence="8">
    <location>
        <begin position="165"/>
        <end position="190"/>
    </location>
</feature>
<comment type="subcellular location">
    <subcellularLocation>
        <location evidence="1">Cell membrane</location>
        <topology evidence="1">Multi-pass membrane protein</topology>
    </subcellularLocation>
</comment>
<keyword evidence="6 8" id="KW-0472">Membrane</keyword>
<dbReference type="InterPro" id="IPR005744">
    <property type="entry name" value="Hy-lIII"/>
</dbReference>
<proteinExistence type="inferred from homology"/>
<evidence type="ECO:0000256" key="8">
    <source>
        <dbReference type="SAM" id="Phobius"/>
    </source>
</evidence>
<dbReference type="GO" id="GO:0005886">
    <property type="term" value="C:plasma membrane"/>
    <property type="evidence" value="ECO:0007669"/>
    <property type="project" value="UniProtKB-SubCell"/>
</dbReference>
<organism evidence="9 10">
    <name type="scientific">Candidatus Merdiplasma excrementigallinarum</name>
    <dbReference type="NCBI Taxonomy" id="2840864"/>
    <lineage>
        <taxon>Bacteria</taxon>
        <taxon>Bacillati</taxon>
        <taxon>Bacillota</taxon>
        <taxon>Clostridia</taxon>
        <taxon>Lachnospirales</taxon>
        <taxon>Lachnospiraceae</taxon>
        <taxon>Lachnospiraceae incertae sedis</taxon>
        <taxon>Candidatus Merdiplasma</taxon>
    </lineage>
</organism>
<feature type="transmembrane region" description="Helical" evidence="8">
    <location>
        <begin position="111"/>
        <end position="129"/>
    </location>
</feature>
<feature type="transmembrane region" description="Helical" evidence="8">
    <location>
        <begin position="141"/>
        <end position="159"/>
    </location>
</feature>
<keyword evidence="3" id="KW-1003">Cell membrane</keyword>
<dbReference type="GO" id="GO:0140911">
    <property type="term" value="F:pore-forming activity"/>
    <property type="evidence" value="ECO:0007669"/>
    <property type="project" value="InterPro"/>
</dbReference>
<feature type="binding site" evidence="7">
    <location>
        <position position="69"/>
    </location>
    <ligand>
        <name>Zn(2+)</name>
        <dbReference type="ChEBI" id="CHEBI:29105"/>
    </ligand>
</feature>
<protein>
    <submittedName>
        <fullName evidence="9">Hemolysin III family protein</fullName>
    </submittedName>
</protein>
<comment type="caution">
    <text evidence="9">The sequence shown here is derived from an EMBL/GenBank/DDBJ whole genome shotgun (WGS) entry which is preliminary data.</text>
</comment>
<dbReference type="PANTHER" id="PTHR20855:SF3">
    <property type="entry name" value="LD03007P"/>
    <property type="match status" value="1"/>
</dbReference>
<dbReference type="NCBIfam" id="TIGR01065">
    <property type="entry name" value="hlyIII"/>
    <property type="match status" value="1"/>
</dbReference>
<dbReference type="Pfam" id="PF03006">
    <property type="entry name" value="HlyIII"/>
    <property type="match status" value="1"/>
</dbReference>
<feature type="binding site" evidence="7">
    <location>
        <position position="200"/>
    </location>
    <ligand>
        <name>Zn(2+)</name>
        <dbReference type="ChEBI" id="CHEBI:29105"/>
    </ligand>
</feature>
<gene>
    <name evidence="9" type="ORF">IAC80_04640</name>
</gene>
<evidence type="ECO:0000256" key="3">
    <source>
        <dbReference type="ARBA" id="ARBA00022475"/>
    </source>
</evidence>
<evidence type="ECO:0000313" key="9">
    <source>
        <dbReference type="EMBL" id="HIV23210.1"/>
    </source>
</evidence>
<feature type="binding site" evidence="7">
    <location>
        <position position="204"/>
    </location>
    <ligand>
        <name>Zn(2+)</name>
        <dbReference type="ChEBI" id="CHEBI:29105"/>
    </ligand>
</feature>
<keyword evidence="7" id="KW-0862">Zinc</keyword>
<name>A0A9D1NZP3_9FIRM</name>
<reference evidence="9" key="2">
    <citation type="journal article" date="2021" name="PeerJ">
        <title>Extensive microbial diversity within the chicken gut microbiome revealed by metagenomics and culture.</title>
        <authorList>
            <person name="Gilroy R."/>
            <person name="Ravi A."/>
            <person name="Getino M."/>
            <person name="Pursley I."/>
            <person name="Horton D.L."/>
            <person name="Alikhan N.F."/>
            <person name="Baker D."/>
            <person name="Gharbi K."/>
            <person name="Hall N."/>
            <person name="Watson M."/>
            <person name="Adriaenssens E.M."/>
            <person name="Foster-Nyarko E."/>
            <person name="Jarju S."/>
            <person name="Secka A."/>
            <person name="Antonio M."/>
            <person name="Oren A."/>
            <person name="Chaudhuri R.R."/>
            <person name="La Ragione R."/>
            <person name="Hildebrand F."/>
            <person name="Pallen M.J."/>
        </authorList>
    </citation>
    <scope>NUCLEOTIDE SEQUENCE</scope>
    <source>
        <strain evidence="9">ChiBcec6-7307</strain>
    </source>
</reference>
<evidence type="ECO:0000256" key="5">
    <source>
        <dbReference type="ARBA" id="ARBA00022989"/>
    </source>
</evidence>
<feature type="transmembrane region" description="Helical" evidence="8">
    <location>
        <begin position="21"/>
        <end position="40"/>
    </location>
</feature>
<evidence type="ECO:0000256" key="2">
    <source>
        <dbReference type="ARBA" id="ARBA00008488"/>
    </source>
</evidence>
<evidence type="ECO:0000256" key="4">
    <source>
        <dbReference type="ARBA" id="ARBA00022692"/>
    </source>
</evidence>
<dbReference type="Proteomes" id="UP000886889">
    <property type="component" value="Unassembled WGS sequence"/>
</dbReference>
<dbReference type="GO" id="GO:0046872">
    <property type="term" value="F:metal ion binding"/>
    <property type="evidence" value="ECO:0007669"/>
    <property type="project" value="UniProtKB-KW"/>
</dbReference>
<keyword evidence="7" id="KW-0479">Metal-binding</keyword>
<sequence length="228" mass="25280">MAAKIEKEIRQMKDPGSAITHFIGMLMALFAAVPIMIRAASNPDRVHVISLGIFLVSMVLLYAASTTYHWLDRSPRINRILKKADHMMIFVLIAGTYTPVCLIVLRGRTGYLLCALVWGIALAGIILKACWINCPKWFSSALYIAMGWVCVLAFTQIINSLSPAAFGWLLAGGLIYTAGGVIYALKLPLFNARHRYFGTHEIFHLFVMGGSACHLFLMYHFVALMPVA</sequence>
<evidence type="ECO:0000313" key="10">
    <source>
        <dbReference type="Proteomes" id="UP000886889"/>
    </source>
</evidence>